<gene>
    <name evidence="2" type="ORF">FY030_14125</name>
</gene>
<reference evidence="2 3" key="1">
    <citation type="submission" date="2019-09" db="EMBL/GenBank/DDBJ databases">
        <title>Serinicoccus pratensis sp. nov., isolated from meadow soil.</title>
        <authorList>
            <person name="Zhang W."/>
        </authorList>
    </citation>
    <scope>NUCLEOTIDE SEQUENCE [LARGE SCALE GENOMIC DNA]</scope>
    <source>
        <strain evidence="2 3">W204</strain>
    </source>
</reference>
<dbReference type="AlphaFoldDB" id="A0A5J6V928"/>
<protein>
    <submittedName>
        <fullName evidence="2">Uncharacterized protein</fullName>
    </submittedName>
</protein>
<dbReference type="KEGG" id="serw:FY030_14125"/>
<dbReference type="EMBL" id="CP044427">
    <property type="protein sequence ID" value="QFG69686.1"/>
    <property type="molecule type" value="Genomic_DNA"/>
</dbReference>
<evidence type="ECO:0000313" key="2">
    <source>
        <dbReference type="EMBL" id="QFG69686.1"/>
    </source>
</evidence>
<proteinExistence type="predicted"/>
<evidence type="ECO:0000256" key="1">
    <source>
        <dbReference type="SAM" id="MobiDB-lite"/>
    </source>
</evidence>
<dbReference type="RefSeq" id="WP_158062180.1">
    <property type="nucleotide sequence ID" value="NZ_CP044427.1"/>
</dbReference>
<name>A0A5J6V928_9MICO</name>
<sequence length="130" mass="15041">MTLDEQARSVRTVPELKAFLTTLGRNPEAIGYLHDRNQRKGSGEILLERLADGSWEAAAHERGNVFNPRRFPTEQEAVRTLALERLESHRRTPVSTITPEELAEIERTRGARMEHFAERARQARERRRGR</sequence>
<accession>A0A5J6V928</accession>
<feature type="compositionally biased region" description="Basic and acidic residues" evidence="1">
    <location>
        <begin position="109"/>
        <end position="123"/>
    </location>
</feature>
<organism evidence="2 3">
    <name type="scientific">Ornithinimicrobium pratense</name>
    <dbReference type="NCBI Taxonomy" id="2593973"/>
    <lineage>
        <taxon>Bacteria</taxon>
        <taxon>Bacillati</taxon>
        <taxon>Actinomycetota</taxon>
        <taxon>Actinomycetes</taxon>
        <taxon>Micrococcales</taxon>
        <taxon>Ornithinimicrobiaceae</taxon>
        <taxon>Ornithinimicrobium</taxon>
    </lineage>
</organism>
<dbReference type="Proteomes" id="UP000326546">
    <property type="component" value="Chromosome"/>
</dbReference>
<evidence type="ECO:0000313" key="3">
    <source>
        <dbReference type="Proteomes" id="UP000326546"/>
    </source>
</evidence>
<keyword evidence="3" id="KW-1185">Reference proteome</keyword>
<feature type="region of interest" description="Disordered" evidence="1">
    <location>
        <begin position="109"/>
        <end position="130"/>
    </location>
</feature>